<name>A0AAN9JA13_CLITE</name>
<evidence type="ECO:0000259" key="1">
    <source>
        <dbReference type="Pfam" id="PF13460"/>
    </source>
</evidence>
<keyword evidence="3" id="KW-1185">Reference proteome</keyword>
<feature type="domain" description="NAD(P)-binding" evidence="1">
    <location>
        <begin position="202"/>
        <end position="364"/>
    </location>
</feature>
<dbReference type="AlphaFoldDB" id="A0AAN9JA13"/>
<dbReference type="GO" id="GO:0009507">
    <property type="term" value="C:chloroplast"/>
    <property type="evidence" value="ECO:0007669"/>
    <property type="project" value="TreeGrafter"/>
</dbReference>
<gene>
    <name evidence="2" type="ORF">RJT34_17290</name>
</gene>
<comment type="caution">
    <text evidence="2">The sequence shown here is derived from an EMBL/GenBank/DDBJ whole genome shotgun (WGS) entry which is preliminary data.</text>
</comment>
<dbReference type="FunFam" id="3.40.50.720:FF:000435">
    <property type="entry name" value="NAD(P)-binding Rossmann-fold superfamily protein"/>
    <property type="match status" value="1"/>
</dbReference>
<sequence>MVIPCSTFNKLRNAETKKLKLIGWSGKCELFFAISLVSVSIVDELSEEKFSLFDAFGIVLIIKKIASLVRNALSFLVERNGWRRVTLPTMALACAATLSSTLFLHNSVTLTCQSSGTTLGSSFLSGRENSSVVPLLLVCHAKKKLSFMDQILDYIEGGPKLRKWYGAPDILEKDSTSIEDDGDGYPEDEVRDAVLVTDGDSEIGQMVILSLIVKKTRVKALVKNKRVALEAFGSYVESLAGDRSDNRFLKKALRGVRTIICPNEGFLSSVGSLQGVQHVILLSQLSVYSGKSGFQSMMKNNVKKLAEQDESVLKSSGIPYTIIRTGALQDTPGGKQGFTFDKGVADSGSISKEDAAFVCVAALDCVPQNGFIFEVANGDKRVSDWKECLATLMEKAS</sequence>
<proteinExistence type="predicted"/>
<protein>
    <recommendedName>
        <fullName evidence="1">NAD(P)-binding domain-containing protein</fullName>
    </recommendedName>
</protein>
<dbReference type="Gene3D" id="3.40.50.720">
    <property type="entry name" value="NAD(P)-binding Rossmann-like Domain"/>
    <property type="match status" value="1"/>
</dbReference>
<reference evidence="2 3" key="1">
    <citation type="submission" date="2024-01" db="EMBL/GenBank/DDBJ databases">
        <title>The genomes of 5 underutilized Papilionoideae crops provide insights into root nodulation and disease resistance.</title>
        <authorList>
            <person name="Yuan L."/>
        </authorList>
    </citation>
    <scope>NUCLEOTIDE SEQUENCE [LARGE SCALE GENOMIC DNA]</scope>
    <source>
        <strain evidence="2">LY-2023</strain>
        <tissue evidence="2">Leaf</tissue>
    </source>
</reference>
<dbReference type="InterPro" id="IPR036291">
    <property type="entry name" value="NAD(P)-bd_dom_sf"/>
</dbReference>
<dbReference type="Proteomes" id="UP001359559">
    <property type="component" value="Unassembled WGS sequence"/>
</dbReference>
<accession>A0AAN9JA13</accession>
<evidence type="ECO:0000313" key="3">
    <source>
        <dbReference type="Proteomes" id="UP001359559"/>
    </source>
</evidence>
<dbReference type="PANTHER" id="PTHR47869">
    <property type="entry name" value="OS03G0410700 PROTEIN"/>
    <property type="match status" value="1"/>
</dbReference>
<dbReference type="PANTHER" id="PTHR47869:SF2">
    <property type="entry name" value="OS03G0410700 PROTEIN"/>
    <property type="match status" value="1"/>
</dbReference>
<evidence type="ECO:0000313" key="2">
    <source>
        <dbReference type="EMBL" id="KAK7294401.1"/>
    </source>
</evidence>
<dbReference type="EMBL" id="JAYKXN010000004">
    <property type="protein sequence ID" value="KAK7294401.1"/>
    <property type="molecule type" value="Genomic_DNA"/>
</dbReference>
<organism evidence="2 3">
    <name type="scientific">Clitoria ternatea</name>
    <name type="common">Butterfly pea</name>
    <dbReference type="NCBI Taxonomy" id="43366"/>
    <lineage>
        <taxon>Eukaryota</taxon>
        <taxon>Viridiplantae</taxon>
        <taxon>Streptophyta</taxon>
        <taxon>Embryophyta</taxon>
        <taxon>Tracheophyta</taxon>
        <taxon>Spermatophyta</taxon>
        <taxon>Magnoliopsida</taxon>
        <taxon>eudicotyledons</taxon>
        <taxon>Gunneridae</taxon>
        <taxon>Pentapetalae</taxon>
        <taxon>rosids</taxon>
        <taxon>fabids</taxon>
        <taxon>Fabales</taxon>
        <taxon>Fabaceae</taxon>
        <taxon>Papilionoideae</taxon>
        <taxon>50 kb inversion clade</taxon>
        <taxon>NPAAA clade</taxon>
        <taxon>indigoferoid/millettioid clade</taxon>
        <taxon>Phaseoleae</taxon>
        <taxon>Clitoria</taxon>
    </lineage>
</organism>
<dbReference type="InterPro" id="IPR016040">
    <property type="entry name" value="NAD(P)-bd_dom"/>
</dbReference>
<dbReference type="SUPFAM" id="SSF51735">
    <property type="entry name" value="NAD(P)-binding Rossmann-fold domains"/>
    <property type="match status" value="1"/>
</dbReference>
<dbReference type="Pfam" id="PF13460">
    <property type="entry name" value="NAD_binding_10"/>
    <property type="match status" value="1"/>
</dbReference>